<gene>
    <name evidence="10" type="primary">brnQ</name>
    <name evidence="10" type="ORF">H4O21_13880</name>
</gene>
<evidence type="ECO:0000256" key="9">
    <source>
        <dbReference type="RuleBase" id="RU362122"/>
    </source>
</evidence>
<dbReference type="Proteomes" id="UP000565262">
    <property type="component" value="Unassembled WGS sequence"/>
</dbReference>
<keyword evidence="6 9" id="KW-0029">Amino-acid transport</keyword>
<feature type="transmembrane region" description="Helical" evidence="9">
    <location>
        <begin position="264"/>
        <end position="290"/>
    </location>
</feature>
<dbReference type="NCBIfam" id="TIGR00796">
    <property type="entry name" value="livcs"/>
    <property type="match status" value="1"/>
</dbReference>
<name>A0A839IQZ7_9GAMM</name>
<keyword evidence="5 9" id="KW-0812">Transmembrane</keyword>
<dbReference type="AlphaFoldDB" id="A0A839IQZ7"/>
<keyword evidence="3 9" id="KW-0813">Transport</keyword>
<dbReference type="GO" id="GO:0015188">
    <property type="term" value="F:L-isoleucine transmembrane transporter activity"/>
    <property type="evidence" value="ECO:0007669"/>
    <property type="project" value="TreeGrafter"/>
</dbReference>
<dbReference type="GO" id="GO:0015190">
    <property type="term" value="F:L-leucine transmembrane transporter activity"/>
    <property type="evidence" value="ECO:0007669"/>
    <property type="project" value="TreeGrafter"/>
</dbReference>
<comment type="similarity">
    <text evidence="2 9">Belongs to the branched chain amino acid transporter family.</text>
</comment>
<dbReference type="GO" id="GO:0005886">
    <property type="term" value="C:plasma membrane"/>
    <property type="evidence" value="ECO:0007669"/>
    <property type="project" value="UniProtKB-SubCell"/>
</dbReference>
<evidence type="ECO:0000256" key="7">
    <source>
        <dbReference type="ARBA" id="ARBA00022989"/>
    </source>
</evidence>
<evidence type="ECO:0000313" key="10">
    <source>
        <dbReference type="EMBL" id="MBB1487695.1"/>
    </source>
</evidence>
<keyword evidence="4" id="KW-1003">Cell membrane</keyword>
<evidence type="ECO:0000256" key="4">
    <source>
        <dbReference type="ARBA" id="ARBA00022475"/>
    </source>
</evidence>
<evidence type="ECO:0000256" key="6">
    <source>
        <dbReference type="ARBA" id="ARBA00022970"/>
    </source>
</evidence>
<feature type="transmembrane region" description="Helical" evidence="9">
    <location>
        <begin position="216"/>
        <end position="244"/>
    </location>
</feature>
<keyword evidence="7 9" id="KW-1133">Transmembrane helix</keyword>
<feature type="transmembrane region" description="Helical" evidence="9">
    <location>
        <begin position="397"/>
        <end position="416"/>
    </location>
</feature>
<organism evidence="10 11">
    <name type="scientific">Oceanospirillum sediminis</name>
    <dbReference type="NCBI Taxonomy" id="2760088"/>
    <lineage>
        <taxon>Bacteria</taxon>
        <taxon>Pseudomonadati</taxon>
        <taxon>Pseudomonadota</taxon>
        <taxon>Gammaproteobacteria</taxon>
        <taxon>Oceanospirillales</taxon>
        <taxon>Oceanospirillaceae</taxon>
        <taxon>Oceanospirillum</taxon>
    </lineage>
</organism>
<protein>
    <recommendedName>
        <fullName evidence="9">Branched-chain amino acid transport system carrier protein</fullName>
    </recommendedName>
</protein>
<evidence type="ECO:0000313" key="11">
    <source>
        <dbReference type="Proteomes" id="UP000565262"/>
    </source>
</evidence>
<keyword evidence="8 9" id="KW-0472">Membrane</keyword>
<feature type="transmembrane region" description="Helical" evidence="9">
    <location>
        <begin position="359"/>
        <end position="377"/>
    </location>
</feature>
<dbReference type="PANTHER" id="PTHR30588">
    <property type="entry name" value="BRANCHED-CHAIN AMINO ACID TRANSPORT SYSTEM 2 CARRIER PROTEIN"/>
    <property type="match status" value="1"/>
</dbReference>
<dbReference type="EMBL" id="JACJFM010000018">
    <property type="protein sequence ID" value="MBB1487695.1"/>
    <property type="molecule type" value="Genomic_DNA"/>
</dbReference>
<evidence type="ECO:0000256" key="3">
    <source>
        <dbReference type="ARBA" id="ARBA00022448"/>
    </source>
</evidence>
<accession>A0A839IQZ7</accession>
<feature type="transmembrane region" description="Helical" evidence="9">
    <location>
        <begin position="110"/>
        <end position="129"/>
    </location>
</feature>
<evidence type="ECO:0000256" key="8">
    <source>
        <dbReference type="ARBA" id="ARBA00023136"/>
    </source>
</evidence>
<evidence type="ECO:0000256" key="1">
    <source>
        <dbReference type="ARBA" id="ARBA00004651"/>
    </source>
</evidence>
<comment type="subcellular location">
    <subcellularLocation>
        <location evidence="9">Cell inner membrane</location>
        <topology evidence="9">Multi-pass membrane protein</topology>
    </subcellularLocation>
    <subcellularLocation>
        <location evidence="1">Cell membrane</location>
        <topology evidence="1">Multi-pass membrane protein</topology>
    </subcellularLocation>
</comment>
<dbReference type="GO" id="GO:0015818">
    <property type="term" value="P:isoleucine transport"/>
    <property type="evidence" value="ECO:0007669"/>
    <property type="project" value="TreeGrafter"/>
</dbReference>
<dbReference type="PANTHER" id="PTHR30588:SF0">
    <property type="entry name" value="BRANCHED-CHAIN AMINO ACID PERMEASE BRNQ"/>
    <property type="match status" value="1"/>
</dbReference>
<dbReference type="InterPro" id="IPR004685">
    <property type="entry name" value="Brnchd-chn_aa_trnsp_Livcs"/>
</dbReference>
<evidence type="ECO:0000256" key="2">
    <source>
        <dbReference type="ARBA" id="ARBA00008540"/>
    </source>
</evidence>
<sequence>MFGLGFMTFAFFLGAGNIIFPPKAGMLAGAEVLPVMLGFLLTAVGLPLLGLFAVARAGGGIPAMTRMLPPFIGVLISVAIFIIIGPLIAAPRTALVAYELGVQPFSSEPVISQWLYSAVFFVIAALLSLYPGKLMDSVGKVLTPALIILLVGLGVSVLFASGGEVLPVDPAYAASPFTKGVLDGYNTMDALASIMFGMLIIDLLRKKGVTDFSQQSRYLVVAAVIAAAGLAFVYIALFMLGANFGVVGAANGGEILVHYVQNKFGMAGLVALAGVITLACLTTAVGLLSACSDYFASLSSRLSYGHFVIVNAVFCFIMANLELGVLIELSIPVLVAVYPISVALILYSLSASQPGMSRTALIITLLVSSLFGILEGVKAAGGNLDMLAFLPLFDQGLAWVIPVLSVLSLFLLSGQLKNKKVAVME</sequence>
<comment type="caution">
    <text evidence="10">The sequence shown here is derived from an EMBL/GenBank/DDBJ whole genome shotgun (WGS) entry which is preliminary data.</text>
</comment>
<evidence type="ECO:0000256" key="5">
    <source>
        <dbReference type="ARBA" id="ARBA00022692"/>
    </source>
</evidence>
<keyword evidence="11" id="KW-1185">Reference proteome</keyword>
<feature type="transmembrane region" description="Helical" evidence="9">
    <location>
        <begin position="185"/>
        <end position="204"/>
    </location>
</feature>
<proteinExistence type="inferred from homology"/>
<comment type="caution">
    <text evidence="9">Lacks conserved residue(s) required for the propagation of feature annotation.</text>
</comment>
<dbReference type="GO" id="GO:0015820">
    <property type="term" value="P:L-leucine transport"/>
    <property type="evidence" value="ECO:0007669"/>
    <property type="project" value="TreeGrafter"/>
</dbReference>
<dbReference type="Pfam" id="PF05525">
    <property type="entry name" value="Branch_AA_trans"/>
    <property type="match status" value="1"/>
</dbReference>
<dbReference type="GO" id="GO:0005304">
    <property type="term" value="F:L-valine transmembrane transporter activity"/>
    <property type="evidence" value="ECO:0007669"/>
    <property type="project" value="TreeGrafter"/>
</dbReference>
<comment type="function">
    <text evidence="9">Component of the transport system for branched-chain amino acids.</text>
</comment>
<feature type="transmembrane region" description="Helical" evidence="9">
    <location>
        <begin position="302"/>
        <end position="319"/>
    </location>
</feature>
<feature type="transmembrane region" description="Helical" evidence="9">
    <location>
        <begin position="141"/>
        <end position="160"/>
    </location>
</feature>
<feature type="transmembrane region" description="Helical" evidence="9">
    <location>
        <begin position="33"/>
        <end position="55"/>
    </location>
</feature>
<feature type="transmembrane region" description="Helical" evidence="9">
    <location>
        <begin position="67"/>
        <end position="90"/>
    </location>
</feature>
<feature type="transmembrane region" description="Helical" evidence="9">
    <location>
        <begin position="325"/>
        <end position="347"/>
    </location>
</feature>
<reference evidence="10 11" key="1">
    <citation type="submission" date="2020-08" db="EMBL/GenBank/DDBJ databases">
        <title>Oceanospirillum sp. nov. isolated from marine sediment.</title>
        <authorList>
            <person name="Ji X."/>
        </authorList>
    </citation>
    <scope>NUCLEOTIDE SEQUENCE [LARGE SCALE GENOMIC DNA]</scope>
    <source>
        <strain evidence="10 11">D5</strain>
    </source>
</reference>